<evidence type="ECO:0000313" key="2">
    <source>
        <dbReference type="Proteomes" id="UP000824540"/>
    </source>
</evidence>
<dbReference type="OrthoDB" id="10044145at2759"/>
<proteinExistence type="predicted"/>
<dbReference type="AlphaFoldDB" id="A0A8T2PEG3"/>
<reference evidence="1" key="1">
    <citation type="thesis" date="2021" institute="BYU ScholarsArchive" country="Provo, UT, USA">
        <title>Applications of and Algorithms for Genome Assembly and Genomic Analyses with an Emphasis on Marine Teleosts.</title>
        <authorList>
            <person name="Pickett B.D."/>
        </authorList>
    </citation>
    <scope>NUCLEOTIDE SEQUENCE</scope>
    <source>
        <strain evidence="1">HI-2016</strain>
    </source>
</reference>
<sequence>MQIGNSKETRNYIVLLTNVLNRLSQDPATSLELQTATRTALIAAASQQTITDQGTMVDIIYMLMELMRVTEQVTLDSARLVTSHIQDISAHFKEPSVPVSYSLDEWTVNALVSLLSHALLASFTHFVEGIQLTSHGIRTTTDLL</sequence>
<dbReference type="EMBL" id="JAFBMS010000012">
    <property type="protein sequence ID" value="KAG9347888.1"/>
    <property type="molecule type" value="Genomic_DNA"/>
</dbReference>
<evidence type="ECO:0000313" key="1">
    <source>
        <dbReference type="EMBL" id="KAG9347888.1"/>
    </source>
</evidence>
<feature type="non-terminal residue" evidence="1">
    <location>
        <position position="144"/>
    </location>
</feature>
<organism evidence="1 2">
    <name type="scientific">Albula glossodonta</name>
    <name type="common">roundjaw bonefish</name>
    <dbReference type="NCBI Taxonomy" id="121402"/>
    <lineage>
        <taxon>Eukaryota</taxon>
        <taxon>Metazoa</taxon>
        <taxon>Chordata</taxon>
        <taxon>Craniata</taxon>
        <taxon>Vertebrata</taxon>
        <taxon>Euteleostomi</taxon>
        <taxon>Actinopterygii</taxon>
        <taxon>Neopterygii</taxon>
        <taxon>Teleostei</taxon>
        <taxon>Albuliformes</taxon>
        <taxon>Albulidae</taxon>
        <taxon>Albula</taxon>
    </lineage>
</organism>
<comment type="caution">
    <text evidence="1">The sequence shown here is derived from an EMBL/GenBank/DDBJ whole genome shotgun (WGS) entry which is preliminary data.</text>
</comment>
<accession>A0A8T2PEG3</accession>
<protein>
    <submittedName>
        <fullName evidence="1">Uncharacterized protein</fullName>
    </submittedName>
</protein>
<dbReference type="Proteomes" id="UP000824540">
    <property type="component" value="Unassembled WGS sequence"/>
</dbReference>
<gene>
    <name evidence="1" type="ORF">JZ751_003905</name>
</gene>
<keyword evidence="2" id="KW-1185">Reference proteome</keyword>
<name>A0A8T2PEG3_9TELE</name>